<evidence type="ECO:0000313" key="3">
    <source>
        <dbReference type="Proteomes" id="UP000076532"/>
    </source>
</evidence>
<reference evidence="2 3" key="1">
    <citation type="journal article" date="2016" name="Mol. Biol. Evol.">
        <title>Comparative Genomics of Early-Diverging Mushroom-Forming Fungi Provides Insights into the Origins of Lignocellulose Decay Capabilities.</title>
        <authorList>
            <person name="Nagy L.G."/>
            <person name="Riley R."/>
            <person name="Tritt A."/>
            <person name="Adam C."/>
            <person name="Daum C."/>
            <person name="Floudas D."/>
            <person name="Sun H."/>
            <person name="Yadav J.S."/>
            <person name="Pangilinan J."/>
            <person name="Larsson K.H."/>
            <person name="Matsuura K."/>
            <person name="Barry K."/>
            <person name="Labutti K."/>
            <person name="Kuo R."/>
            <person name="Ohm R.A."/>
            <person name="Bhattacharya S.S."/>
            <person name="Shirouzu T."/>
            <person name="Yoshinaga Y."/>
            <person name="Martin F.M."/>
            <person name="Grigoriev I.V."/>
            <person name="Hibbett D.S."/>
        </authorList>
    </citation>
    <scope>NUCLEOTIDE SEQUENCE [LARGE SCALE GENOMIC DNA]</scope>
    <source>
        <strain evidence="2 3">CBS 109695</strain>
    </source>
</reference>
<accession>A0A166QC70</accession>
<dbReference type="EMBL" id="KV417511">
    <property type="protein sequence ID" value="KZP26986.1"/>
    <property type="molecule type" value="Genomic_DNA"/>
</dbReference>
<sequence length="190" mass="21413">MECKTANQSFIRKLGRITNPDFPEDSPVRSHTLRIFTTLTPSQQLYHQLMYCSRSYRDLVTRVTFGYGHNLAKEPGVGSLALFCPACPQPGFNLPNNWEDDPAQYAYKRQIMNDGNFKAQNSHSARPDKDEYLSKVPSRKEKSTCRNHKAQNSAERNPRNLRASGIAACACACYGCFVPNSVVNFQVGEQ</sequence>
<gene>
    <name evidence="2" type="ORF">FIBSPDRAFT_731620</name>
</gene>
<evidence type="ECO:0008006" key="4">
    <source>
        <dbReference type="Google" id="ProtNLM"/>
    </source>
</evidence>
<dbReference type="STRING" id="436010.A0A166QC70"/>
<name>A0A166QC70_9AGAM</name>
<keyword evidence="3" id="KW-1185">Reference proteome</keyword>
<dbReference type="OrthoDB" id="3149508at2759"/>
<dbReference type="AlphaFoldDB" id="A0A166QC70"/>
<evidence type="ECO:0000313" key="2">
    <source>
        <dbReference type="EMBL" id="KZP26986.1"/>
    </source>
</evidence>
<organism evidence="2 3">
    <name type="scientific">Athelia psychrophila</name>
    <dbReference type="NCBI Taxonomy" id="1759441"/>
    <lineage>
        <taxon>Eukaryota</taxon>
        <taxon>Fungi</taxon>
        <taxon>Dikarya</taxon>
        <taxon>Basidiomycota</taxon>
        <taxon>Agaricomycotina</taxon>
        <taxon>Agaricomycetes</taxon>
        <taxon>Agaricomycetidae</taxon>
        <taxon>Atheliales</taxon>
        <taxon>Atheliaceae</taxon>
        <taxon>Athelia</taxon>
    </lineage>
</organism>
<dbReference type="Proteomes" id="UP000076532">
    <property type="component" value="Unassembled WGS sequence"/>
</dbReference>
<evidence type="ECO:0000256" key="1">
    <source>
        <dbReference type="SAM" id="MobiDB-lite"/>
    </source>
</evidence>
<protein>
    <recommendedName>
        <fullName evidence="4">CxC2-like cysteine cluster KDZ transposase-associated domain-containing protein</fullName>
    </recommendedName>
</protein>
<proteinExistence type="predicted"/>
<feature type="region of interest" description="Disordered" evidence="1">
    <location>
        <begin position="118"/>
        <end position="157"/>
    </location>
</feature>
<feature type="compositionally biased region" description="Basic and acidic residues" evidence="1">
    <location>
        <begin position="125"/>
        <end position="144"/>
    </location>
</feature>